<dbReference type="STRING" id="7897.ENSLACP00000009878"/>
<evidence type="ECO:0000313" key="2">
    <source>
        <dbReference type="Proteomes" id="UP000008672"/>
    </source>
</evidence>
<evidence type="ECO:0000313" key="1">
    <source>
        <dbReference type="Ensembl" id="ENSLACP00000009878.1"/>
    </source>
</evidence>
<dbReference type="AlphaFoldDB" id="H3AJQ7"/>
<sequence length="46" mass="5359">QYPELMVASYNNNEDAPHEPDGAALVWNMKFKKSTPEYVFHCQVRC</sequence>
<dbReference type="InParanoid" id="H3AJQ7"/>
<name>H3AJQ7_LATCH</name>
<keyword evidence="2" id="KW-1185">Reference proteome</keyword>
<dbReference type="EMBL" id="AFYH01198339">
    <property type="status" value="NOT_ANNOTATED_CDS"/>
    <property type="molecule type" value="Genomic_DNA"/>
</dbReference>
<reference evidence="2" key="1">
    <citation type="submission" date="2011-08" db="EMBL/GenBank/DDBJ databases">
        <title>The draft genome of Latimeria chalumnae.</title>
        <authorList>
            <person name="Di Palma F."/>
            <person name="Alfoldi J."/>
            <person name="Johnson J."/>
            <person name="Berlin A."/>
            <person name="Gnerre S."/>
            <person name="Jaffe D."/>
            <person name="MacCallum I."/>
            <person name="Young S."/>
            <person name="Walker B.J."/>
            <person name="Lander E."/>
            <person name="Lindblad-Toh K."/>
        </authorList>
    </citation>
    <scope>NUCLEOTIDE SEQUENCE [LARGE SCALE GENOMIC DNA]</scope>
    <source>
        <strain evidence="2">Wild caught</strain>
    </source>
</reference>
<organism evidence="1 2">
    <name type="scientific">Latimeria chalumnae</name>
    <name type="common">Coelacanth</name>
    <dbReference type="NCBI Taxonomy" id="7897"/>
    <lineage>
        <taxon>Eukaryota</taxon>
        <taxon>Metazoa</taxon>
        <taxon>Chordata</taxon>
        <taxon>Craniata</taxon>
        <taxon>Vertebrata</taxon>
        <taxon>Euteleostomi</taxon>
        <taxon>Coelacanthiformes</taxon>
        <taxon>Coelacanthidae</taxon>
        <taxon>Latimeria</taxon>
    </lineage>
</organism>
<reference evidence="1" key="3">
    <citation type="submission" date="2025-09" db="UniProtKB">
        <authorList>
            <consortium name="Ensembl"/>
        </authorList>
    </citation>
    <scope>IDENTIFICATION</scope>
</reference>
<dbReference type="Proteomes" id="UP000008672">
    <property type="component" value="Unassembled WGS sequence"/>
</dbReference>
<dbReference type="GeneTree" id="ENSGT00940000156032"/>
<dbReference type="HOGENOM" id="CLU_3193815_0_0_1"/>
<proteinExistence type="predicted"/>
<accession>H3AJQ7</accession>
<protein>
    <submittedName>
        <fullName evidence="1">Uncharacterized protein</fullName>
    </submittedName>
</protein>
<dbReference type="Ensembl" id="ENSLACT00000009954.1">
    <property type="protein sequence ID" value="ENSLACP00000009878.1"/>
    <property type="gene ID" value="ENSLACG00000008709.1"/>
</dbReference>
<dbReference type="eggNOG" id="KOG1587">
    <property type="taxonomic scope" value="Eukaryota"/>
</dbReference>
<reference evidence="1" key="2">
    <citation type="submission" date="2025-08" db="UniProtKB">
        <authorList>
            <consortium name="Ensembl"/>
        </authorList>
    </citation>
    <scope>IDENTIFICATION</scope>
</reference>